<dbReference type="EMBL" id="JXTC01000209">
    <property type="protein sequence ID" value="PON81735.1"/>
    <property type="molecule type" value="Genomic_DNA"/>
</dbReference>
<keyword evidence="4 8" id="KW-0708">Seed storage protein</keyword>
<dbReference type="InParanoid" id="A0A2P5E869"/>
<dbReference type="AlphaFoldDB" id="A0A2P5E869"/>
<feature type="domain" description="Cupin type-1" evidence="10">
    <location>
        <begin position="320"/>
        <end position="469"/>
    </location>
</feature>
<protein>
    <recommendedName>
        <fullName evidence="7">11S seed storage protein</fullName>
    </recommendedName>
</protein>
<feature type="region of interest" description="Disordered" evidence="9">
    <location>
        <begin position="190"/>
        <end position="227"/>
    </location>
</feature>
<dbReference type="SUPFAM" id="SSF51182">
    <property type="entry name" value="RmlC-like cupins"/>
    <property type="match status" value="1"/>
</dbReference>
<dbReference type="GO" id="GO:0045735">
    <property type="term" value="F:nutrient reservoir activity"/>
    <property type="evidence" value="ECO:0007669"/>
    <property type="project" value="UniProtKB-KW"/>
</dbReference>
<dbReference type="InterPro" id="IPR050253">
    <property type="entry name" value="Seed_Storage-Functional"/>
</dbReference>
<comment type="function">
    <text evidence="8">Seed storage protein.</text>
</comment>
<evidence type="ECO:0000256" key="8">
    <source>
        <dbReference type="RuleBase" id="RU003681"/>
    </source>
</evidence>
<accession>A0A2P5E869</accession>
<evidence type="ECO:0000313" key="11">
    <source>
        <dbReference type="EMBL" id="PON81735.1"/>
    </source>
</evidence>
<feature type="region of interest" description="Disordered" evidence="9">
    <location>
        <begin position="271"/>
        <end position="311"/>
    </location>
</feature>
<evidence type="ECO:0000256" key="4">
    <source>
        <dbReference type="ARBA" id="ARBA00023129"/>
    </source>
</evidence>
<comment type="subunit">
    <text evidence="6">Hexamer of two trimers; each subunit is composed of an acidic and a basic chain derived from a single precursor and linked by a disulfide bond.</text>
</comment>
<name>A0A2P5E869_TREOI</name>
<sequence length="494" mass="56491">MAKPLFLSLSLCLILLFHGCLARSRTAQYQSQNACQLNRLEAREPDHKRECEGGLLESWDPNHEQFQCAGVALLRLTIQPNGLHLPSYTNAPQLVHIIRGRGVLGTIFPGCAETFEESQRGLGGGGQPGSQRDQHQKLHHIREGDIIALPAGLAYWSYNDGDQPLVTVNLVHVSNSDNQLDLEPRRFYLAGNPHDEFPQSRIQQGQGRRSEERQRRREEEKEQQGLPNNIFSGFSVRYIQEAFNVDSETARRIQNQNDFRGSIIRVKDRLDLVRPPRSRQEQEHETRRQELRQAEREHSRRQSSRDNGMEETVCTMRLRENIGDPARADVFSPQAGRLRTVNGYNLPILNWLQLSAERGFLYSNAMYSPHYNINAHGIIYVIRGRARCQVVDDFGRSVFDGELRQGQALTVPQNFAIVKQAENEGFEWVSFKTNDRAKVSQLAGRISYIWALPEDVIANSYQISREQARRLKYNRQEASLFTTSHQSIRPAVTA</sequence>
<dbReference type="SMART" id="SM00835">
    <property type="entry name" value="Cupin_1"/>
    <property type="match status" value="2"/>
</dbReference>
<proteinExistence type="inferred from homology"/>
<evidence type="ECO:0000259" key="10">
    <source>
        <dbReference type="SMART" id="SM00835"/>
    </source>
</evidence>
<dbReference type="GO" id="GO:0034214">
    <property type="term" value="P:protein hexamerization"/>
    <property type="evidence" value="ECO:0007669"/>
    <property type="project" value="UniProtKB-ARBA"/>
</dbReference>
<evidence type="ECO:0000256" key="6">
    <source>
        <dbReference type="ARBA" id="ARBA00062468"/>
    </source>
</evidence>
<dbReference type="GO" id="GO:0043245">
    <property type="term" value="C:extraorganismal space"/>
    <property type="evidence" value="ECO:0007669"/>
    <property type="project" value="UniProtKB-ARBA"/>
</dbReference>
<dbReference type="InterPro" id="IPR022379">
    <property type="entry name" value="11S_seedstore_CS"/>
</dbReference>
<keyword evidence="12" id="KW-1185">Reference proteome</keyword>
<dbReference type="PANTHER" id="PTHR31189">
    <property type="entry name" value="OS03G0336100 PROTEIN-RELATED"/>
    <property type="match status" value="1"/>
</dbReference>
<feature type="chain" id="PRO_5015022675" description="11S seed storage protein" evidence="8">
    <location>
        <begin position="23"/>
        <end position="494"/>
    </location>
</feature>
<organism evidence="11 12">
    <name type="scientific">Trema orientale</name>
    <name type="common">Charcoal tree</name>
    <name type="synonym">Celtis orientalis</name>
    <dbReference type="NCBI Taxonomy" id="63057"/>
    <lineage>
        <taxon>Eukaryota</taxon>
        <taxon>Viridiplantae</taxon>
        <taxon>Streptophyta</taxon>
        <taxon>Embryophyta</taxon>
        <taxon>Tracheophyta</taxon>
        <taxon>Spermatophyta</taxon>
        <taxon>Magnoliopsida</taxon>
        <taxon>eudicotyledons</taxon>
        <taxon>Gunneridae</taxon>
        <taxon>Pentapetalae</taxon>
        <taxon>rosids</taxon>
        <taxon>fabids</taxon>
        <taxon>Rosales</taxon>
        <taxon>Cannabaceae</taxon>
        <taxon>Trema</taxon>
    </lineage>
</organism>
<feature type="compositionally biased region" description="Basic and acidic residues" evidence="9">
    <location>
        <begin position="271"/>
        <end position="308"/>
    </location>
</feature>
<reference evidence="12" key="1">
    <citation type="submission" date="2016-06" db="EMBL/GenBank/DDBJ databases">
        <title>Parallel loss of symbiosis genes in relatives of nitrogen-fixing non-legume Parasponia.</title>
        <authorList>
            <person name="Van Velzen R."/>
            <person name="Holmer R."/>
            <person name="Bu F."/>
            <person name="Rutten L."/>
            <person name="Van Zeijl A."/>
            <person name="Liu W."/>
            <person name="Santuari L."/>
            <person name="Cao Q."/>
            <person name="Sharma T."/>
            <person name="Shen D."/>
            <person name="Roswanjaya Y."/>
            <person name="Wardhani T."/>
            <person name="Kalhor M.S."/>
            <person name="Jansen J."/>
            <person name="Van den Hoogen J."/>
            <person name="Gungor B."/>
            <person name="Hartog M."/>
            <person name="Hontelez J."/>
            <person name="Verver J."/>
            <person name="Yang W.-C."/>
            <person name="Schijlen E."/>
            <person name="Repin R."/>
            <person name="Schilthuizen M."/>
            <person name="Schranz E."/>
            <person name="Heidstra R."/>
            <person name="Miyata K."/>
            <person name="Fedorova E."/>
            <person name="Kohlen W."/>
            <person name="Bisseling T."/>
            <person name="Smit S."/>
            <person name="Geurts R."/>
        </authorList>
    </citation>
    <scope>NUCLEOTIDE SEQUENCE [LARGE SCALE GENOMIC DNA]</scope>
    <source>
        <strain evidence="12">cv. RG33-2</strain>
    </source>
</reference>
<dbReference type="InterPro" id="IPR006044">
    <property type="entry name" value="11S_seedstore_pln"/>
</dbReference>
<dbReference type="Pfam" id="PF00190">
    <property type="entry name" value="Cupin_1"/>
    <property type="match status" value="2"/>
</dbReference>
<dbReference type="PRINTS" id="PR00439">
    <property type="entry name" value="11SGLOBULIN"/>
</dbReference>
<feature type="signal peptide" evidence="8">
    <location>
        <begin position="1"/>
        <end position="22"/>
    </location>
</feature>
<evidence type="ECO:0000256" key="3">
    <source>
        <dbReference type="ARBA" id="ARBA00022761"/>
    </source>
</evidence>
<evidence type="ECO:0000313" key="12">
    <source>
        <dbReference type="Proteomes" id="UP000237000"/>
    </source>
</evidence>
<gene>
    <name evidence="11" type="ORF">TorRG33x02_224510</name>
</gene>
<keyword evidence="5 8" id="KW-1015">Disulfide bond</keyword>
<comment type="subunit">
    <text evidence="8">Hexamer; each subunit is composed of an acidic and a basic chain derived from a single precursor and linked by a disulfide bond.</text>
</comment>
<dbReference type="InterPro" id="IPR006045">
    <property type="entry name" value="Cupin_1"/>
</dbReference>
<dbReference type="GO" id="GO:0048316">
    <property type="term" value="P:seed development"/>
    <property type="evidence" value="ECO:0007669"/>
    <property type="project" value="UniProtKB-ARBA"/>
</dbReference>
<dbReference type="OrthoDB" id="2016041at2759"/>
<dbReference type="InterPro" id="IPR014710">
    <property type="entry name" value="RmlC-like_jellyroll"/>
</dbReference>
<feature type="domain" description="Cupin type-1" evidence="10">
    <location>
        <begin position="40"/>
        <end position="251"/>
    </location>
</feature>
<evidence type="ECO:0000256" key="1">
    <source>
        <dbReference type="ARBA" id="ARBA00007178"/>
    </source>
</evidence>
<comment type="caution">
    <text evidence="11">The sequence shown here is derived from an EMBL/GenBank/DDBJ whole genome shotgun (WGS) entry which is preliminary data.</text>
</comment>
<dbReference type="FunCoup" id="A0A2P5E869">
    <property type="interactions" value="332"/>
</dbReference>
<dbReference type="PROSITE" id="PS00305">
    <property type="entry name" value="11S_SEED_STORAGE"/>
    <property type="match status" value="1"/>
</dbReference>
<dbReference type="FunFam" id="2.60.120.10:FF:000073">
    <property type="entry name" value="Glycinin G1"/>
    <property type="match status" value="1"/>
</dbReference>
<feature type="region of interest" description="Disordered" evidence="9">
    <location>
        <begin position="118"/>
        <end position="137"/>
    </location>
</feature>
<dbReference type="Gene3D" id="2.60.120.10">
    <property type="entry name" value="Jelly Rolls"/>
    <property type="match status" value="2"/>
</dbReference>
<dbReference type="Proteomes" id="UP000237000">
    <property type="component" value="Unassembled WGS sequence"/>
</dbReference>
<dbReference type="CDD" id="cd02242">
    <property type="entry name" value="cupin_11S_legumin_N"/>
    <property type="match status" value="1"/>
</dbReference>
<dbReference type="CDD" id="cd02243">
    <property type="entry name" value="cupin_11S_legumin_C"/>
    <property type="match status" value="1"/>
</dbReference>
<keyword evidence="2 8" id="KW-0732">Signal</keyword>
<dbReference type="STRING" id="63057.A0A2P5E869"/>
<evidence type="ECO:0000256" key="7">
    <source>
        <dbReference type="ARBA" id="ARBA00081374"/>
    </source>
</evidence>
<feature type="compositionally biased region" description="Basic and acidic residues" evidence="9">
    <location>
        <begin position="208"/>
        <end position="223"/>
    </location>
</feature>
<evidence type="ECO:0000256" key="5">
    <source>
        <dbReference type="ARBA" id="ARBA00023157"/>
    </source>
</evidence>
<dbReference type="InterPro" id="IPR011051">
    <property type="entry name" value="RmlC_Cupin_sf"/>
</dbReference>
<comment type="similarity">
    <text evidence="1 8">Belongs to the 11S seed storage protein (globulins) family.</text>
</comment>
<evidence type="ECO:0000256" key="9">
    <source>
        <dbReference type="SAM" id="MobiDB-lite"/>
    </source>
</evidence>
<dbReference type="PANTHER" id="PTHR31189:SF35">
    <property type="entry name" value="12S SEED STORAGE PROTEIN CRB"/>
    <property type="match status" value="1"/>
</dbReference>
<evidence type="ECO:0000256" key="2">
    <source>
        <dbReference type="ARBA" id="ARBA00022729"/>
    </source>
</evidence>
<keyword evidence="3 8" id="KW-0758">Storage protein</keyword>